<dbReference type="Gene3D" id="3.30.30.30">
    <property type="match status" value="1"/>
</dbReference>
<accession>A0A0S2ZLC4</accession>
<gene>
    <name evidence="1" type="ORF">RN87_03575</name>
</gene>
<protein>
    <recommendedName>
        <fullName evidence="3">Molecular chaperone DnaK</fullName>
    </recommendedName>
</protein>
<dbReference type="Gene3D" id="3.30.420.40">
    <property type="match status" value="2"/>
</dbReference>
<dbReference type="InterPro" id="IPR043129">
    <property type="entry name" value="ATPase_NBD"/>
</dbReference>
<dbReference type="EMBL" id="CP013331">
    <property type="protein sequence ID" value="ALQ39636.1"/>
    <property type="molecule type" value="Genomic_DNA"/>
</dbReference>
<reference evidence="1 2" key="1">
    <citation type="submission" date="2015-11" db="EMBL/GenBank/DDBJ databases">
        <authorList>
            <person name="Zhang Y."/>
            <person name="Guo Z."/>
        </authorList>
    </citation>
    <scope>NUCLEOTIDE SEQUENCE [LARGE SCALE GENOMIC DNA]</scope>
    <source>
        <strain evidence="1 2">ChDC F174</strain>
    </source>
</reference>
<evidence type="ECO:0008006" key="3">
    <source>
        <dbReference type="Google" id="ProtNLM"/>
    </source>
</evidence>
<dbReference type="AlphaFoldDB" id="A0A0S2ZLC4"/>
<dbReference type="Proteomes" id="UP000063275">
    <property type="component" value="Chromosome"/>
</dbReference>
<name>A0A0S2ZLC4_9FUSO</name>
<dbReference type="Gene3D" id="3.90.640.10">
    <property type="entry name" value="Actin, Chain A, domain 4"/>
    <property type="match status" value="1"/>
</dbReference>
<dbReference type="OrthoDB" id="8476780at2"/>
<sequence length="974" mass="114981">MEEKRVWNIQKYKDIEKFRAFNDIRISNIDFLEKFSKLYKIFQKEISNNKTDYIAIKNQDLIYIKGINSIITKEKIVSDNINEVDNYIKEINEKYKGIKFNILDMREFFFLNEKHILSKGYWWYKSENTYKNSRSINGIGDFKVMGIFKLNESIKQIQNEKIITSNLLILFKIFLELDFIIKTEFEKEFEDLVAQYKKYYKYLSAINYDSKENKIVIIWNKEKLAKDLEVIQNENFKIEIPYNANKLGVEREIISLNKKMYYFGNGDREELILGKNYIDSKYYFYNGNIEKRRYINGVLQGETILKKDTTKLKYYLSIDKERINIDEYQQNILLDPNIGHWDLKNEDVEELKKILGKNVYKREPQKDVNQGGIVGIDFGTKSTVVVYQNDNGNVIPMRIGGRPLNKEVDAKDYENPTVIEFKAIDKFLKDYNEKTGRPYTKWEDVTVSHTALSNLFESNSENYNSIMTEIKQWTVNKNDETILVDKKGRRIKLPPYLEKEEDYLDPIELYAYYIGSYINTMRNGIFLKYILSFPVTYEKVIREKILESFRKGIQKSLPIEIQEDKELIKEFKVKHGANEPAAFAVCALTELKIEPRDIKDKVYYGVFDFGGGTTDFDFGIWKFASEEDQEAGYDYELEHFGAGGEKYLGGENIIKDLAYNVFYDNAEKLRKENIQYTRPEGYDELAGEETLVSKTREAKLNTKILAEKLRPIWEENDEQKEPIKCILYDVEGKLNTNLELKVNDEKLKNIIREKIERGIKNFFIKMEHSFRDENVKEINIFLAGNSSKHPYVEEIFKRYQGEMKENIKLNIYNTKIFEEIEGKTNVKPNAKTGVAYGLIYSRDSGNIKVVNRDEQENIGNEINFKFYVGTNRRGKFNHILSPNSIYEKFEFFGVLKTDVFEFYYTTSSEANTNEMPISKAKIKRINLKNEYRLEDRYRIYFKITEVETLEYVIVENEDGIEIKEFIEEGTITLN</sequence>
<dbReference type="RefSeq" id="WP_029493211.1">
    <property type="nucleotide sequence ID" value="NZ_ATKF01000052.1"/>
</dbReference>
<dbReference type="SUPFAM" id="SSF53067">
    <property type="entry name" value="Actin-like ATPase domain"/>
    <property type="match status" value="1"/>
</dbReference>
<organism evidence="1">
    <name type="scientific">Fusobacterium hwasookii ChDC F174</name>
    <dbReference type="NCBI Taxonomy" id="1307442"/>
    <lineage>
        <taxon>Bacteria</taxon>
        <taxon>Fusobacteriati</taxon>
        <taxon>Fusobacteriota</taxon>
        <taxon>Fusobacteriia</taxon>
        <taxon>Fusobacteriales</taxon>
        <taxon>Fusobacteriaceae</taxon>
        <taxon>Fusobacterium</taxon>
    </lineage>
</organism>
<evidence type="ECO:0000313" key="2">
    <source>
        <dbReference type="Proteomes" id="UP000063275"/>
    </source>
</evidence>
<proteinExistence type="predicted"/>
<evidence type="ECO:0000313" key="1">
    <source>
        <dbReference type="EMBL" id="ALQ39636.1"/>
    </source>
</evidence>
<dbReference type="KEGG" id="fhw:RN87_03575"/>